<evidence type="ECO:0000256" key="1">
    <source>
        <dbReference type="SAM" id="MobiDB-lite"/>
    </source>
</evidence>
<dbReference type="SUPFAM" id="SSF50969">
    <property type="entry name" value="YVTN repeat-like/Quinoprotein amine dehydrogenase"/>
    <property type="match status" value="1"/>
</dbReference>
<sequence length="428" mass="45209">MSTRRFVLAPLALSACIALVACSQPAETGVSSSKTNTSEASASEARSVAAEVTNPQARLVATYDGGITVLDAETLEEITDIPLEGFNRLNPLGDQRTVAVSTPEGFRVLDAGAWTQPHGDHSHSYTTDPLLTEQVFAGDKPGHVVNNAGRTLLFSDGDGIIQELDNEALTAGSQDAELELPDAADETFELTPHHGVAVALGDGGMVHTEGTEDERSTIVAVDADGEETARIDTCPGVHGEAVAGNGAITFGCEDGVVIYQDGEFTKATAPDDYGRMGNQAGSEHSPVVLADYKVDKDAELERPTRIALINTEKSTDDAISLVDVDASYSFRSLGRGPNGEALVLGTDGNLRIIDPETAEITKSIPVTDAWEEPTQWQQPRPTLFVQGEKAFITEPGAHSIHVVDLSSGEVEQSVNVGKEFNEITGVEG</sequence>
<dbReference type="RefSeq" id="WP_168969784.1">
    <property type="nucleotide sequence ID" value="NZ_JABAFZ010000006.1"/>
</dbReference>
<feature type="signal peptide" evidence="2">
    <location>
        <begin position="1"/>
        <end position="28"/>
    </location>
</feature>
<dbReference type="AlphaFoldDB" id="A0AB36CMC7"/>
<dbReference type="Proteomes" id="UP000544551">
    <property type="component" value="Unassembled WGS sequence"/>
</dbReference>
<dbReference type="InterPro" id="IPR047697">
    <property type="entry name" value="AztD-like"/>
</dbReference>
<evidence type="ECO:0000313" key="3">
    <source>
        <dbReference type="EMBL" id="NME89512.1"/>
    </source>
</evidence>
<dbReference type="InterPro" id="IPR011044">
    <property type="entry name" value="Quino_amine_DH_bsu"/>
</dbReference>
<reference evidence="3 4" key="1">
    <citation type="submission" date="2020-04" db="EMBL/GenBank/DDBJ databases">
        <authorList>
            <person name="Hitch T.C.A."/>
            <person name="Wylensek D."/>
            <person name="Clavel T."/>
        </authorList>
    </citation>
    <scope>NUCLEOTIDE SEQUENCE [LARGE SCALE GENOMIC DNA]</scope>
    <source>
        <strain evidence="3 4">BL-383-APC-3D</strain>
    </source>
</reference>
<feature type="chain" id="PRO_5044282039" description="Secreted protein" evidence="2">
    <location>
        <begin position="29"/>
        <end position="428"/>
    </location>
</feature>
<keyword evidence="2" id="KW-0732">Signal</keyword>
<protein>
    <recommendedName>
        <fullName evidence="5">Secreted protein</fullName>
    </recommendedName>
</protein>
<dbReference type="EMBL" id="JABAFZ010000006">
    <property type="protein sequence ID" value="NME89512.1"/>
    <property type="molecule type" value="Genomic_DNA"/>
</dbReference>
<dbReference type="PROSITE" id="PS51257">
    <property type="entry name" value="PROKAR_LIPOPROTEIN"/>
    <property type="match status" value="1"/>
</dbReference>
<organism evidence="3 4">
    <name type="scientific">Corynebacterium stationis</name>
    <dbReference type="NCBI Taxonomy" id="1705"/>
    <lineage>
        <taxon>Bacteria</taxon>
        <taxon>Bacillati</taxon>
        <taxon>Actinomycetota</taxon>
        <taxon>Actinomycetes</taxon>
        <taxon>Mycobacteriales</taxon>
        <taxon>Corynebacteriaceae</taxon>
        <taxon>Corynebacterium</taxon>
    </lineage>
</organism>
<dbReference type="NCBIfam" id="NF038015">
    <property type="entry name" value="AztD"/>
    <property type="match status" value="1"/>
</dbReference>
<evidence type="ECO:0008006" key="5">
    <source>
        <dbReference type="Google" id="ProtNLM"/>
    </source>
</evidence>
<evidence type="ECO:0000313" key="4">
    <source>
        <dbReference type="Proteomes" id="UP000544551"/>
    </source>
</evidence>
<feature type="compositionally biased region" description="Low complexity" evidence="1">
    <location>
        <begin position="30"/>
        <end position="48"/>
    </location>
</feature>
<proteinExistence type="predicted"/>
<feature type="region of interest" description="Disordered" evidence="1">
    <location>
        <begin position="28"/>
        <end position="48"/>
    </location>
</feature>
<accession>A0AB36CMC7</accession>
<gene>
    <name evidence="3" type="ORF">HF853_07500</name>
</gene>
<name>A0AB36CMC7_9CORY</name>
<dbReference type="InterPro" id="IPR015943">
    <property type="entry name" value="WD40/YVTN_repeat-like_dom_sf"/>
</dbReference>
<dbReference type="Gene3D" id="2.130.10.10">
    <property type="entry name" value="YVTN repeat-like/Quinoprotein amine dehydrogenase"/>
    <property type="match status" value="2"/>
</dbReference>
<evidence type="ECO:0000256" key="2">
    <source>
        <dbReference type="SAM" id="SignalP"/>
    </source>
</evidence>
<comment type="caution">
    <text evidence="3">The sequence shown here is derived from an EMBL/GenBank/DDBJ whole genome shotgun (WGS) entry which is preliminary data.</text>
</comment>